<dbReference type="InterPro" id="IPR009875">
    <property type="entry name" value="PilZ_domain"/>
</dbReference>
<dbReference type="EMBL" id="JBDIML010000006">
    <property type="protein sequence ID" value="MEN2768677.1"/>
    <property type="molecule type" value="Genomic_DNA"/>
</dbReference>
<dbReference type="Proteomes" id="UP001444625">
    <property type="component" value="Unassembled WGS sequence"/>
</dbReference>
<accession>A0ABU9XK77</accession>
<feature type="transmembrane region" description="Helical" evidence="1">
    <location>
        <begin position="6"/>
        <end position="25"/>
    </location>
</feature>
<keyword evidence="1" id="KW-0812">Transmembrane</keyword>
<sequence>MEYAEYILIAVAFILVLILVTYLIYSYKKEAAEVNKETEIPKTTKENHHEIGFQGRNLRKNFRVPLDHVSCFVEFMDVDNEDLNPKHFNAILRNISIGGAKFVCEYEFPILDELNIKLRFSLRESIFMVKGRIVRKELYPERDIFGYGVQFTNLFDEDRELLYQILNRVVIERRRNRVVGE</sequence>
<keyword evidence="1" id="KW-1133">Transmembrane helix</keyword>
<protein>
    <submittedName>
        <fullName evidence="3">PilZ domain-containing protein</fullName>
    </submittedName>
</protein>
<keyword evidence="4" id="KW-1185">Reference proteome</keyword>
<evidence type="ECO:0000259" key="2">
    <source>
        <dbReference type="Pfam" id="PF07238"/>
    </source>
</evidence>
<evidence type="ECO:0000256" key="1">
    <source>
        <dbReference type="SAM" id="Phobius"/>
    </source>
</evidence>
<proteinExistence type="predicted"/>
<comment type="caution">
    <text evidence="3">The sequence shown here is derived from an EMBL/GenBank/DDBJ whole genome shotgun (WGS) entry which is preliminary data.</text>
</comment>
<dbReference type="Pfam" id="PF07238">
    <property type="entry name" value="PilZ"/>
    <property type="match status" value="1"/>
</dbReference>
<evidence type="ECO:0000313" key="3">
    <source>
        <dbReference type="EMBL" id="MEN2768677.1"/>
    </source>
</evidence>
<dbReference type="SUPFAM" id="SSF141371">
    <property type="entry name" value="PilZ domain-like"/>
    <property type="match status" value="1"/>
</dbReference>
<name>A0ABU9XK77_9BACI</name>
<feature type="domain" description="PilZ" evidence="2">
    <location>
        <begin position="58"/>
        <end position="166"/>
    </location>
</feature>
<organism evidence="3 4">
    <name type="scientific">Ornithinibacillus xuwenensis</name>
    <dbReference type="NCBI Taxonomy" id="3144668"/>
    <lineage>
        <taxon>Bacteria</taxon>
        <taxon>Bacillati</taxon>
        <taxon>Bacillota</taxon>
        <taxon>Bacilli</taxon>
        <taxon>Bacillales</taxon>
        <taxon>Bacillaceae</taxon>
        <taxon>Ornithinibacillus</taxon>
    </lineage>
</organism>
<reference evidence="3 4" key="1">
    <citation type="submission" date="2024-05" db="EMBL/GenBank/DDBJ databases">
        <authorList>
            <person name="Haq I."/>
            <person name="Ullah Z."/>
            <person name="Ahmad R."/>
            <person name="Li M."/>
            <person name="Tong Y."/>
        </authorList>
    </citation>
    <scope>NUCLEOTIDE SEQUENCE [LARGE SCALE GENOMIC DNA]</scope>
    <source>
        <strain evidence="3 4">16A2E</strain>
    </source>
</reference>
<dbReference type="Gene3D" id="2.40.10.220">
    <property type="entry name" value="predicted glycosyltransferase like domains"/>
    <property type="match status" value="1"/>
</dbReference>
<evidence type="ECO:0000313" key="4">
    <source>
        <dbReference type="Proteomes" id="UP001444625"/>
    </source>
</evidence>
<keyword evidence="1" id="KW-0472">Membrane</keyword>
<gene>
    <name evidence="3" type="ORF">ABC228_15950</name>
</gene>
<dbReference type="RefSeq" id="WP_345826171.1">
    <property type="nucleotide sequence ID" value="NZ_JBDIML010000006.1"/>
</dbReference>